<organism evidence="2">
    <name type="scientific">Bactrocera dorsalis</name>
    <name type="common">Oriental fruit fly</name>
    <name type="synonym">Dacus dorsalis</name>
    <dbReference type="NCBI Taxonomy" id="27457"/>
    <lineage>
        <taxon>Eukaryota</taxon>
        <taxon>Metazoa</taxon>
        <taxon>Ecdysozoa</taxon>
        <taxon>Arthropoda</taxon>
        <taxon>Hexapoda</taxon>
        <taxon>Insecta</taxon>
        <taxon>Pterygota</taxon>
        <taxon>Neoptera</taxon>
        <taxon>Endopterygota</taxon>
        <taxon>Diptera</taxon>
        <taxon>Brachycera</taxon>
        <taxon>Muscomorpha</taxon>
        <taxon>Tephritoidea</taxon>
        <taxon>Tephritidae</taxon>
        <taxon>Bactrocera</taxon>
        <taxon>Bactrocera</taxon>
    </lineage>
</organism>
<reference evidence="2" key="1">
    <citation type="journal article" date="2014" name="BMC Genomics">
        <title>Characterizing the developmental transcriptome of the oriental fruit fly, Bactrocera dorsalis (Diptera: Tephritidae) through comparative genomic analysis with Drosophila melanogaster utilizing modENCODE datasets.</title>
        <authorList>
            <person name="Geib S.M."/>
            <person name="Calla B."/>
            <person name="Hall B."/>
            <person name="Hou S."/>
            <person name="Manoukis N.C."/>
        </authorList>
    </citation>
    <scope>NUCLEOTIDE SEQUENCE</scope>
    <source>
        <strain evidence="2">Punador</strain>
    </source>
</reference>
<feature type="non-terminal residue" evidence="2">
    <location>
        <position position="119"/>
    </location>
</feature>
<feature type="chain" id="PRO_5001558098" evidence="1">
    <location>
        <begin position="23"/>
        <end position="119"/>
    </location>
</feature>
<keyword evidence="1" id="KW-0732">Signal</keyword>
<protein>
    <submittedName>
        <fullName evidence="2">Uncharacterized protein</fullName>
    </submittedName>
</protein>
<evidence type="ECO:0000256" key="1">
    <source>
        <dbReference type="SAM" id="SignalP"/>
    </source>
</evidence>
<name>A0A034WUU4_BACDO</name>
<dbReference type="EMBL" id="GAKP01000982">
    <property type="protein sequence ID" value="JAC57970.1"/>
    <property type="molecule type" value="Transcribed_RNA"/>
</dbReference>
<dbReference type="AlphaFoldDB" id="A0A034WUU4"/>
<evidence type="ECO:0000313" key="2">
    <source>
        <dbReference type="EMBL" id="JAC57970.1"/>
    </source>
</evidence>
<sequence length="119" mass="13456">MHSICVAISLLAIILQSHVTFARTRYEEFDVNDCQQNAAVDAEYTSAQPLTADVTCSAFCKLREFPYGGCDCVTQKCICANMNLNFCNFQSISLYKIINLILQMITAHIVATYEMKEYF</sequence>
<feature type="signal peptide" evidence="1">
    <location>
        <begin position="1"/>
        <end position="22"/>
    </location>
</feature>
<accession>A0A034WUU4</accession>
<proteinExistence type="predicted"/>